<dbReference type="InterPro" id="IPR050269">
    <property type="entry name" value="ComplexI_Subunit6"/>
</dbReference>
<evidence type="ECO:0000256" key="12">
    <source>
        <dbReference type="ARBA" id="ARBA00023128"/>
    </source>
</evidence>
<proteinExistence type="inferred from homology"/>
<name>A0A6G6A5V3_9ORTH</name>
<keyword evidence="5" id="KW-0813">Transport</keyword>
<keyword evidence="11" id="KW-0520">NAD</keyword>
<evidence type="ECO:0000256" key="9">
    <source>
        <dbReference type="ARBA" id="ARBA00022982"/>
    </source>
</evidence>
<dbReference type="AlphaFoldDB" id="A0A6G6A5V3"/>
<feature type="transmembrane region" description="Helical" evidence="16">
    <location>
        <begin position="21"/>
        <end position="41"/>
    </location>
</feature>
<evidence type="ECO:0000256" key="1">
    <source>
        <dbReference type="ARBA" id="ARBA00004225"/>
    </source>
</evidence>
<protein>
    <recommendedName>
        <fullName evidence="4">NADH-ubiquinone oxidoreductase chain 6</fullName>
        <ecNumber evidence="3">7.1.1.2</ecNumber>
    </recommendedName>
    <alternativeName>
        <fullName evidence="14">NADH dehydrogenase subunit 6</fullName>
    </alternativeName>
</protein>
<evidence type="ECO:0000256" key="5">
    <source>
        <dbReference type="ARBA" id="ARBA00022448"/>
    </source>
</evidence>
<keyword evidence="6" id="KW-0679">Respiratory chain</keyword>
<evidence type="ECO:0000256" key="7">
    <source>
        <dbReference type="ARBA" id="ARBA00022692"/>
    </source>
</evidence>
<organism evidence="17">
    <name type="scientific">Euparatettix bimaculatus</name>
    <dbReference type="NCBI Taxonomy" id="288130"/>
    <lineage>
        <taxon>Eukaryota</taxon>
        <taxon>Metazoa</taxon>
        <taxon>Ecdysozoa</taxon>
        <taxon>Arthropoda</taxon>
        <taxon>Hexapoda</taxon>
        <taxon>Insecta</taxon>
        <taxon>Pterygota</taxon>
        <taxon>Neoptera</taxon>
        <taxon>Polyneoptera</taxon>
        <taxon>Orthoptera</taxon>
        <taxon>Caelifera</taxon>
        <taxon>Acrididea</taxon>
        <taxon>Tetrigoidea</taxon>
        <taxon>Tetrigidae</taxon>
        <taxon>Tetriginae</taxon>
        <taxon>Euparatettix</taxon>
    </lineage>
</organism>
<reference evidence="17" key="1">
    <citation type="submission" date="2019-06" db="EMBL/GenBank/DDBJ databases">
        <title>MtOrt: An empirical mitochondrial amino acid substitution model for evolutionary studies of Orthoptera insects.</title>
        <authorList>
            <person name="Chang H."/>
            <person name="Nie Y."/>
            <person name="Zhang N."/>
            <person name="Zhang X."/>
            <person name="Sun H."/>
            <person name="Mao Y."/>
            <person name="Q Z."/>
            <person name="Huang Y."/>
        </authorList>
    </citation>
    <scope>NUCLEOTIDE SEQUENCE</scope>
</reference>
<evidence type="ECO:0000256" key="6">
    <source>
        <dbReference type="ARBA" id="ARBA00022660"/>
    </source>
</evidence>
<evidence type="ECO:0000256" key="8">
    <source>
        <dbReference type="ARBA" id="ARBA00022967"/>
    </source>
</evidence>
<evidence type="ECO:0000313" key="17">
    <source>
        <dbReference type="EMBL" id="QID03665.1"/>
    </source>
</evidence>
<evidence type="ECO:0000256" key="13">
    <source>
        <dbReference type="ARBA" id="ARBA00023136"/>
    </source>
</evidence>
<evidence type="ECO:0000256" key="11">
    <source>
        <dbReference type="ARBA" id="ARBA00023027"/>
    </source>
</evidence>
<feature type="transmembrane region" description="Helical" evidence="16">
    <location>
        <begin position="47"/>
        <end position="67"/>
    </location>
</feature>
<feature type="transmembrane region" description="Helical" evidence="16">
    <location>
        <begin position="79"/>
        <end position="97"/>
    </location>
</feature>
<dbReference type="CTD" id="4541"/>
<keyword evidence="8" id="KW-1278">Translocase</keyword>
<keyword evidence="13 16" id="KW-0472">Membrane</keyword>
<keyword evidence="9" id="KW-0249">Electron transport</keyword>
<sequence length="164" mass="18993">MKTIITLCTMTSMFLMNTKQPMQMIIIILLQTLFTTFMMSTMTKSSWCTYILMIIFIGGMMVLFIYITSISPNEQNKNNMMIIITTTIIISIILINMKTTKTINNETMSVETINMMKTEQMTLNKIFNKPMYMLTITMMLYLFIALIAVNKISNLNKGPLRKMN</sequence>
<gene>
    <name evidence="17" type="primary">ND6</name>
</gene>
<dbReference type="GeneID" id="44803469"/>
<evidence type="ECO:0000256" key="2">
    <source>
        <dbReference type="ARBA" id="ARBA00005698"/>
    </source>
</evidence>
<comment type="catalytic activity">
    <reaction evidence="15">
        <text>a ubiquinone + NADH + 5 H(+)(in) = a ubiquinol + NAD(+) + 4 H(+)(out)</text>
        <dbReference type="Rhea" id="RHEA:29091"/>
        <dbReference type="Rhea" id="RHEA-COMP:9565"/>
        <dbReference type="Rhea" id="RHEA-COMP:9566"/>
        <dbReference type="ChEBI" id="CHEBI:15378"/>
        <dbReference type="ChEBI" id="CHEBI:16389"/>
        <dbReference type="ChEBI" id="CHEBI:17976"/>
        <dbReference type="ChEBI" id="CHEBI:57540"/>
        <dbReference type="ChEBI" id="CHEBI:57945"/>
        <dbReference type="EC" id="7.1.1.2"/>
    </reaction>
</comment>
<keyword evidence="12 17" id="KW-0496">Mitochondrion</keyword>
<keyword evidence="7 16" id="KW-0812">Transmembrane</keyword>
<comment type="similarity">
    <text evidence="2">Belongs to the complex I subunit 6 family.</text>
</comment>
<accession>A0A6G6A5V3</accession>
<keyword evidence="10 16" id="KW-1133">Transmembrane helix</keyword>
<dbReference type="EMBL" id="MN083177">
    <property type="protein sequence ID" value="QID03665.1"/>
    <property type="molecule type" value="Genomic_DNA"/>
</dbReference>
<feature type="transmembrane region" description="Helical" evidence="16">
    <location>
        <begin position="131"/>
        <end position="153"/>
    </location>
</feature>
<evidence type="ECO:0000256" key="4">
    <source>
        <dbReference type="ARBA" id="ARBA00021095"/>
    </source>
</evidence>
<dbReference type="GO" id="GO:0008137">
    <property type="term" value="F:NADH dehydrogenase (ubiquinone) activity"/>
    <property type="evidence" value="ECO:0007669"/>
    <property type="project" value="UniProtKB-EC"/>
</dbReference>
<evidence type="ECO:0000256" key="3">
    <source>
        <dbReference type="ARBA" id="ARBA00012944"/>
    </source>
</evidence>
<dbReference type="RefSeq" id="YP_009740703.1">
    <property type="nucleotide sequence ID" value="NC_046541.1"/>
</dbReference>
<dbReference type="PANTHER" id="PTHR11435:SF1">
    <property type="entry name" value="NADH-UBIQUINONE OXIDOREDUCTASE CHAIN 6"/>
    <property type="match status" value="1"/>
</dbReference>
<evidence type="ECO:0000256" key="14">
    <source>
        <dbReference type="ARBA" id="ARBA00031019"/>
    </source>
</evidence>
<dbReference type="EC" id="7.1.1.2" evidence="3"/>
<dbReference type="PANTHER" id="PTHR11435">
    <property type="entry name" value="NADH UBIQUINONE OXIDOREDUCTASE SUBUNIT ND6"/>
    <property type="match status" value="1"/>
</dbReference>
<dbReference type="GO" id="GO:0031966">
    <property type="term" value="C:mitochondrial membrane"/>
    <property type="evidence" value="ECO:0007669"/>
    <property type="project" value="UniProtKB-SubCell"/>
</dbReference>
<evidence type="ECO:0000256" key="15">
    <source>
        <dbReference type="ARBA" id="ARBA00049551"/>
    </source>
</evidence>
<geneLocation type="mitochondrion" evidence="17"/>
<evidence type="ECO:0000256" key="16">
    <source>
        <dbReference type="SAM" id="Phobius"/>
    </source>
</evidence>
<comment type="subcellular location">
    <subcellularLocation>
        <location evidence="1">Mitochondrion membrane</location>
        <topology evidence="1">Multi-pass membrane protein</topology>
    </subcellularLocation>
</comment>
<evidence type="ECO:0000256" key="10">
    <source>
        <dbReference type="ARBA" id="ARBA00022989"/>
    </source>
</evidence>